<feature type="transmembrane region" description="Helical" evidence="1">
    <location>
        <begin position="56"/>
        <end position="79"/>
    </location>
</feature>
<keyword evidence="1" id="KW-0472">Membrane</keyword>
<keyword evidence="1" id="KW-1133">Transmembrane helix</keyword>
<dbReference type="KEGG" id="kse:Ksed_01440"/>
<evidence type="ECO:0000256" key="1">
    <source>
        <dbReference type="SAM" id="Phobius"/>
    </source>
</evidence>
<evidence type="ECO:0000313" key="3">
    <source>
        <dbReference type="Proteomes" id="UP000006666"/>
    </source>
</evidence>
<dbReference type="EMBL" id="CP001686">
    <property type="protein sequence ID" value="ACV05234.1"/>
    <property type="molecule type" value="Genomic_DNA"/>
</dbReference>
<keyword evidence="1" id="KW-0812">Transmembrane</keyword>
<feature type="transmembrane region" description="Helical" evidence="1">
    <location>
        <begin position="16"/>
        <end position="36"/>
    </location>
</feature>
<accession>C7NJ09</accession>
<sequence length="87" mass="9052">MALVWSFLDARSGRSVFWVLLVWAVVGLVLGALGALQAQGLDDPLDRGILLDDLKGLPLMGGLLTLVPALVGAMVGWVIRGLGGSGR</sequence>
<name>C7NJ09_KYTSD</name>
<reference evidence="2 3" key="1">
    <citation type="journal article" date="2009" name="Stand. Genomic Sci.">
        <title>Complete genome sequence of Kytococcus sedentarius type strain (541).</title>
        <authorList>
            <person name="Sims D."/>
            <person name="Brettin T."/>
            <person name="Detter J.C."/>
            <person name="Han C."/>
            <person name="Lapidus A."/>
            <person name="Copeland A."/>
            <person name="Glavina Del Rio T."/>
            <person name="Nolan M."/>
            <person name="Chen F."/>
            <person name="Lucas S."/>
            <person name="Tice H."/>
            <person name="Cheng J.F."/>
            <person name="Bruce D."/>
            <person name="Goodwin L."/>
            <person name="Pitluck S."/>
            <person name="Ovchinnikova G."/>
            <person name="Pati A."/>
            <person name="Ivanova N."/>
            <person name="Mavrommatis K."/>
            <person name="Chen A."/>
            <person name="Palaniappan K."/>
            <person name="D'haeseleer P."/>
            <person name="Chain P."/>
            <person name="Bristow J."/>
            <person name="Eisen J.A."/>
            <person name="Markowitz V."/>
            <person name="Hugenholtz P."/>
            <person name="Schneider S."/>
            <person name="Goker M."/>
            <person name="Pukall R."/>
            <person name="Kyrpides N.C."/>
            <person name="Klenk H.P."/>
        </authorList>
    </citation>
    <scope>NUCLEOTIDE SEQUENCE [LARGE SCALE GENOMIC DNA]</scope>
    <source>
        <strain evidence="3">ATCC 14392 / DSM 20547 / JCM 11482 / CCUG 33030 / NBRC 15357 / NCTC 11040 / CCM 314 / 541</strain>
    </source>
</reference>
<dbReference type="HOGENOM" id="CLU_2479307_0_0_11"/>
<gene>
    <name evidence="2" type="ordered locus">Ksed_01440</name>
</gene>
<organism evidence="2 3">
    <name type="scientific">Kytococcus sedentarius (strain ATCC 14392 / DSM 20547 / JCM 11482 / CCUG 33030 / NBRC 15357 / NCTC 11040 / CCM 314 / 541)</name>
    <name type="common">Micrococcus sedentarius</name>
    <dbReference type="NCBI Taxonomy" id="478801"/>
    <lineage>
        <taxon>Bacteria</taxon>
        <taxon>Bacillati</taxon>
        <taxon>Actinomycetota</taxon>
        <taxon>Actinomycetes</taxon>
        <taxon>Micrococcales</taxon>
        <taxon>Kytococcaceae</taxon>
        <taxon>Kytococcus</taxon>
    </lineage>
</organism>
<proteinExistence type="predicted"/>
<dbReference type="STRING" id="478801.Ksed_01440"/>
<keyword evidence="3" id="KW-1185">Reference proteome</keyword>
<evidence type="ECO:0000313" key="2">
    <source>
        <dbReference type="EMBL" id="ACV05234.1"/>
    </source>
</evidence>
<protein>
    <submittedName>
        <fullName evidence="2">Uncharacterized protein</fullName>
    </submittedName>
</protein>
<dbReference type="AlphaFoldDB" id="C7NJ09"/>
<dbReference type="Proteomes" id="UP000006666">
    <property type="component" value="Chromosome"/>
</dbReference>